<accession>A0A3L6DFL5</accession>
<dbReference type="Proteomes" id="UP000251960">
    <property type="component" value="Chromosome 9"/>
</dbReference>
<comment type="caution">
    <text evidence="1">The sequence shown here is derived from an EMBL/GenBank/DDBJ whole genome shotgun (WGS) entry which is preliminary data.</text>
</comment>
<dbReference type="EMBL" id="NCVQ01000010">
    <property type="protein sequence ID" value="PWZ07432.1"/>
    <property type="molecule type" value="Genomic_DNA"/>
</dbReference>
<reference evidence="1 2" key="1">
    <citation type="journal article" date="2018" name="Nat. Genet.">
        <title>Extensive intraspecific gene order and gene structural variations between Mo17 and other maize genomes.</title>
        <authorList>
            <person name="Sun S."/>
            <person name="Zhou Y."/>
            <person name="Chen J."/>
            <person name="Shi J."/>
            <person name="Zhao H."/>
            <person name="Zhao H."/>
            <person name="Song W."/>
            <person name="Zhang M."/>
            <person name="Cui Y."/>
            <person name="Dong X."/>
            <person name="Liu H."/>
            <person name="Ma X."/>
            <person name="Jiao Y."/>
            <person name="Wang B."/>
            <person name="Wei X."/>
            <person name="Stein J.C."/>
            <person name="Glaubitz J.C."/>
            <person name="Lu F."/>
            <person name="Yu G."/>
            <person name="Liang C."/>
            <person name="Fengler K."/>
            <person name="Li B."/>
            <person name="Rafalski A."/>
            <person name="Schnable P.S."/>
            <person name="Ware D.H."/>
            <person name="Buckler E.S."/>
            <person name="Lai J."/>
        </authorList>
    </citation>
    <scope>NUCLEOTIDE SEQUENCE [LARGE SCALE GENOMIC DNA]</scope>
    <source>
        <strain evidence="2">cv. Missouri 17</strain>
        <tissue evidence="1">Seedling</tissue>
    </source>
</reference>
<name>A0A3L6DFL5_MAIZE</name>
<gene>
    <name evidence="1" type="ORF">Zm00014a_017909</name>
</gene>
<sequence>MAPELHSLVFLLGARSQVRRPLLDAWIRDLLCSLIHGRQQPFHGHQQPFHGQHPLLLGHTIGWPWRPGLPAPFLHCICLPLLFPLEVLRHSSDPSSPLHCSSCHLCFSPWPARALAVFLPAASPLGFLSAVESAGTCSTYCSSSDTLRCAAPVGSGHSPSICAALESRRQKSLVSPSLVSHCFWISSA</sequence>
<protein>
    <submittedName>
        <fullName evidence="1">Uncharacterized protein</fullName>
    </submittedName>
</protein>
<proteinExistence type="predicted"/>
<evidence type="ECO:0000313" key="2">
    <source>
        <dbReference type="Proteomes" id="UP000251960"/>
    </source>
</evidence>
<dbReference type="AlphaFoldDB" id="A0A3L6DFL5"/>
<organism evidence="1 2">
    <name type="scientific">Zea mays</name>
    <name type="common">Maize</name>
    <dbReference type="NCBI Taxonomy" id="4577"/>
    <lineage>
        <taxon>Eukaryota</taxon>
        <taxon>Viridiplantae</taxon>
        <taxon>Streptophyta</taxon>
        <taxon>Embryophyta</taxon>
        <taxon>Tracheophyta</taxon>
        <taxon>Spermatophyta</taxon>
        <taxon>Magnoliopsida</taxon>
        <taxon>Liliopsida</taxon>
        <taxon>Poales</taxon>
        <taxon>Poaceae</taxon>
        <taxon>PACMAD clade</taxon>
        <taxon>Panicoideae</taxon>
        <taxon>Andropogonodae</taxon>
        <taxon>Andropogoneae</taxon>
        <taxon>Tripsacinae</taxon>
        <taxon>Zea</taxon>
    </lineage>
</organism>
<evidence type="ECO:0000313" key="1">
    <source>
        <dbReference type="EMBL" id="PWZ07432.1"/>
    </source>
</evidence>